<keyword evidence="8" id="KW-1185">Reference proteome</keyword>
<dbReference type="InterPro" id="IPR016035">
    <property type="entry name" value="Acyl_Trfase/lysoPLipase"/>
</dbReference>
<feature type="active site" description="Proton acceptor" evidence="4">
    <location>
        <position position="212"/>
    </location>
</feature>
<dbReference type="SUPFAM" id="SSF52151">
    <property type="entry name" value="FabD/lysophospholipase-like"/>
    <property type="match status" value="1"/>
</dbReference>
<evidence type="ECO:0000256" key="4">
    <source>
        <dbReference type="PROSITE-ProRule" id="PRU01161"/>
    </source>
</evidence>
<comment type="caution">
    <text evidence="4">Lacks conserved residue(s) required for the propagation of feature annotation.</text>
</comment>
<evidence type="ECO:0000259" key="6">
    <source>
        <dbReference type="PROSITE" id="PS51635"/>
    </source>
</evidence>
<evidence type="ECO:0000256" key="1">
    <source>
        <dbReference type="ARBA" id="ARBA00022801"/>
    </source>
</evidence>
<proteinExistence type="predicted"/>
<dbReference type="PANTHER" id="PTHR24185:SF1">
    <property type="entry name" value="CALCIUM-INDEPENDENT PHOSPHOLIPASE A2-GAMMA"/>
    <property type="match status" value="1"/>
</dbReference>
<gene>
    <name evidence="7" type="ORF">NKR23_g11996</name>
</gene>
<feature type="compositionally biased region" description="Basic and acidic residues" evidence="5">
    <location>
        <begin position="326"/>
        <end position="337"/>
    </location>
</feature>
<sequence>MRRIQELEDEEENPERISGQEQVNRKLPLPCDYFDFIIGTSTGGLIALMLGRLRMDVNEAIQQYFIICNKIFRPHAYVGHYDHKRFERAINDVVKRFCRCHGGICDYPGTHHLRQFDHLEFDDDGEKPEKINGTCKVAVLSQRKAHGEHLDNQYLLRTYNHRSRQLHRKMNTILNLGQVDRSTVKIWEACRATSAAPFYFRKILIEGHWHIDGGVGDNNPSAHAWNEARAMDHTDPGGPQKVAMLVSIGTGKTKPCTKFGGLLVLAKYARKAITETQRAHETTREYASYSGADYFRFDVRPRTEAEKGLAEIKLDQCQKTKKKKKSNETDDKGKGKQTETQNGITDVNGGGSGGGSNSSDNGNGNGNGNGSGNGNGTARNHHIDAVLAEMDTQNDLNATEKVKGGYKPHKYDYTTFQEIKTFTDDYCNSRHYSFGPQVNEEAQNVQAEIEKCAAILFEYSRRRRALDPYRWERFRRHPDPQHESNIGATETQT</sequence>
<feature type="region of interest" description="Disordered" evidence="5">
    <location>
        <begin position="317"/>
        <end position="379"/>
    </location>
</feature>
<keyword evidence="2 4" id="KW-0442">Lipid degradation</keyword>
<evidence type="ECO:0000313" key="8">
    <source>
        <dbReference type="Proteomes" id="UP001174694"/>
    </source>
</evidence>
<evidence type="ECO:0000256" key="3">
    <source>
        <dbReference type="ARBA" id="ARBA00023098"/>
    </source>
</evidence>
<feature type="active site" description="Nucleophile" evidence="4">
    <location>
        <position position="41"/>
    </location>
</feature>
<dbReference type="PROSITE" id="PS51635">
    <property type="entry name" value="PNPLA"/>
    <property type="match status" value="1"/>
</dbReference>
<protein>
    <submittedName>
        <fullName evidence="7">FabD/lysophospholipase-like protein</fullName>
    </submittedName>
</protein>
<keyword evidence="1 4" id="KW-0378">Hydrolase</keyword>
<dbReference type="GO" id="GO:0019369">
    <property type="term" value="P:arachidonate metabolic process"/>
    <property type="evidence" value="ECO:0007669"/>
    <property type="project" value="TreeGrafter"/>
</dbReference>
<accession>A0AA38RAH9</accession>
<comment type="caution">
    <text evidence="7">The sequence shown here is derived from an EMBL/GenBank/DDBJ whole genome shotgun (WGS) entry which is preliminary data.</text>
</comment>
<feature type="domain" description="PNPLA" evidence="6">
    <location>
        <begin position="1"/>
        <end position="225"/>
    </location>
</feature>
<dbReference type="GO" id="GO:0016042">
    <property type="term" value="P:lipid catabolic process"/>
    <property type="evidence" value="ECO:0007669"/>
    <property type="project" value="UniProtKB-UniRule"/>
</dbReference>
<dbReference type="GO" id="GO:0046486">
    <property type="term" value="P:glycerolipid metabolic process"/>
    <property type="evidence" value="ECO:0007669"/>
    <property type="project" value="UniProtKB-ARBA"/>
</dbReference>
<dbReference type="GO" id="GO:0047499">
    <property type="term" value="F:calcium-independent phospholipase A2 activity"/>
    <property type="evidence" value="ECO:0007669"/>
    <property type="project" value="TreeGrafter"/>
</dbReference>
<dbReference type="Pfam" id="PF01734">
    <property type="entry name" value="Patatin"/>
    <property type="match status" value="1"/>
</dbReference>
<dbReference type="InterPro" id="IPR002641">
    <property type="entry name" value="PNPLA_dom"/>
</dbReference>
<keyword evidence="3 4" id="KW-0443">Lipid metabolism</keyword>
<dbReference type="GO" id="GO:0016020">
    <property type="term" value="C:membrane"/>
    <property type="evidence" value="ECO:0007669"/>
    <property type="project" value="TreeGrafter"/>
</dbReference>
<dbReference type="Gene3D" id="3.40.1090.10">
    <property type="entry name" value="Cytosolic phospholipase A2 catalytic domain"/>
    <property type="match status" value="1"/>
</dbReference>
<reference evidence="7" key="1">
    <citation type="submission" date="2022-07" db="EMBL/GenBank/DDBJ databases">
        <title>Fungi with potential for degradation of polypropylene.</title>
        <authorList>
            <person name="Gostincar C."/>
        </authorList>
    </citation>
    <scope>NUCLEOTIDE SEQUENCE</scope>
    <source>
        <strain evidence="7">EXF-13308</strain>
    </source>
</reference>
<dbReference type="EMBL" id="JANBVO010000077">
    <property type="protein sequence ID" value="KAJ9130856.1"/>
    <property type="molecule type" value="Genomic_DNA"/>
</dbReference>
<feature type="region of interest" description="Disordered" evidence="5">
    <location>
        <begin position="1"/>
        <end position="21"/>
    </location>
</feature>
<dbReference type="PANTHER" id="PTHR24185">
    <property type="entry name" value="CALCIUM-INDEPENDENT PHOSPHOLIPASE A2-GAMMA"/>
    <property type="match status" value="1"/>
</dbReference>
<evidence type="ECO:0000256" key="2">
    <source>
        <dbReference type="ARBA" id="ARBA00022963"/>
    </source>
</evidence>
<dbReference type="Proteomes" id="UP001174694">
    <property type="component" value="Unassembled WGS sequence"/>
</dbReference>
<name>A0AA38RAH9_9PEZI</name>
<feature type="short sequence motif" description="GXSXG" evidence="4">
    <location>
        <begin position="39"/>
        <end position="43"/>
    </location>
</feature>
<organism evidence="7 8">
    <name type="scientific">Pleurostoma richardsiae</name>
    <dbReference type="NCBI Taxonomy" id="41990"/>
    <lineage>
        <taxon>Eukaryota</taxon>
        <taxon>Fungi</taxon>
        <taxon>Dikarya</taxon>
        <taxon>Ascomycota</taxon>
        <taxon>Pezizomycotina</taxon>
        <taxon>Sordariomycetes</taxon>
        <taxon>Sordariomycetidae</taxon>
        <taxon>Calosphaeriales</taxon>
        <taxon>Pleurostomataceae</taxon>
        <taxon>Pleurostoma</taxon>
    </lineage>
</organism>
<evidence type="ECO:0000256" key="5">
    <source>
        <dbReference type="SAM" id="MobiDB-lite"/>
    </source>
</evidence>
<evidence type="ECO:0000313" key="7">
    <source>
        <dbReference type="EMBL" id="KAJ9130856.1"/>
    </source>
</evidence>
<dbReference type="AlphaFoldDB" id="A0AA38RAH9"/>
<feature type="short sequence motif" description="DGA/G" evidence="4">
    <location>
        <begin position="212"/>
        <end position="214"/>
    </location>
</feature>
<feature type="compositionally biased region" description="Gly residues" evidence="5">
    <location>
        <begin position="363"/>
        <end position="375"/>
    </location>
</feature>